<reference evidence="2 3" key="1">
    <citation type="journal article" date="2024" name="G3 (Bethesda)">
        <title>Genome assembly of Hibiscus sabdariffa L. provides insights into metabolisms of medicinal natural products.</title>
        <authorList>
            <person name="Kim T."/>
        </authorList>
    </citation>
    <scope>NUCLEOTIDE SEQUENCE [LARGE SCALE GENOMIC DNA]</scope>
    <source>
        <strain evidence="2">TK-2024</strain>
        <tissue evidence="2">Old leaves</tissue>
    </source>
</reference>
<proteinExistence type="inferred from homology"/>
<dbReference type="PANTHER" id="PTHR33732:SF9">
    <property type="entry name" value="REF_SRPP-LIKE PROTEIN OS05G0151300_LOC_OS05G05940"/>
    <property type="match status" value="1"/>
</dbReference>
<dbReference type="InterPro" id="IPR008802">
    <property type="entry name" value="REF"/>
</dbReference>
<organism evidence="2 3">
    <name type="scientific">Hibiscus sabdariffa</name>
    <name type="common">roselle</name>
    <dbReference type="NCBI Taxonomy" id="183260"/>
    <lineage>
        <taxon>Eukaryota</taxon>
        <taxon>Viridiplantae</taxon>
        <taxon>Streptophyta</taxon>
        <taxon>Embryophyta</taxon>
        <taxon>Tracheophyta</taxon>
        <taxon>Spermatophyta</taxon>
        <taxon>Magnoliopsida</taxon>
        <taxon>eudicotyledons</taxon>
        <taxon>Gunneridae</taxon>
        <taxon>Pentapetalae</taxon>
        <taxon>rosids</taxon>
        <taxon>malvids</taxon>
        <taxon>Malvales</taxon>
        <taxon>Malvaceae</taxon>
        <taxon>Malvoideae</taxon>
        <taxon>Hibiscus</taxon>
    </lineage>
</organism>
<gene>
    <name evidence="2" type="ORF">V6N11_079057</name>
</gene>
<keyword evidence="3" id="KW-1185">Reference proteome</keyword>
<protein>
    <submittedName>
        <fullName evidence="2">Uncharacterized protein</fullName>
    </submittedName>
</protein>
<evidence type="ECO:0000256" key="1">
    <source>
        <dbReference type="ARBA" id="ARBA00009737"/>
    </source>
</evidence>
<dbReference type="EMBL" id="JBBPBN010000020">
    <property type="protein sequence ID" value="KAK9016562.1"/>
    <property type="molecule type" value="Genomic_DNA"/>
</dbReference>
<dbReference type="PANTHER" id="PTHR33732">
    <property type="entry name" value="REF/SRPP-LIKE PROTEIN OS05G0151300/LOC_OS05G05940"/>
    <property type="match status" value="1"/>
</dbReference>
<comment type="caution">
    <text evidence="2">The sequence shown here is derived from an EMBL/GenBank/DDBJ whole genome shotgun (WGS) entry which is preliminary data.</text>
</comment>
<sequence length="960" mass="97517">MSRFFSTLSNQSGDSNFLQGMVGDAASAVNKVAGDVAAGVHSPGLVASHTGFIRPILSDAVSAAHSVATELQHAGTHVASEATSAVQMSPGVAGGVSPQGQPFGLLGTATGLVKQVSSDVTSAAQMSPGGSPLGQHSGLLGTATGLVKQVSSDAISAAQMSPGGSPQGQHSGLLGTVTGLVKQVSSDAISAAQMSPGGSPPGQNSGLLGTATGLVKQVSSDAISAAQISPGGSPLGQHSGLLGTATGLVKQVSSDATSAAQMSLGQNSGLFGTASGFIKQVSSDAISAAQGVATEVQHAGTAGEPLTNIGRLVPSVIKQVSSEAISAAQNVPGVVTELGNGGVLNTASGILKQVSSDAVSAAQGVATQVQHVGAVGDSLAKIDNLVPSVIKQVSSQAISATQNVAGVAAGLASGVQHGGILSTATGLIKDVSSQAISTAQGVVTELKHGGVVKEETPKLKYLKFVQLAIVHMVLLFTDLYSNLKQLSGPLKPVLEIVETMVKTVLGPIFDKFFDALYDQLLFADDKVGELVTKIDSLLPSDIKQVLSNVISVARNALGPTADMPTTEARSTLVPSTASGFLQQISSGAISAAEGVASQVQDSGLIPEELQMVKYLKYIKYFVQAQAFALRVVKFYFKVKKMLGPLKPVIDVIERAVISLYQKFFAAMVKSLVKWVLIKFFGVPAEVFDIIDKVGGLNKLGELSKLGNFSKLNPLGNLGDLSKLGDLATELPGAGVLSTASGFLKQASSNATTGYQVMAGVQHAGAVEAATKIDSLISPLFKQASAVATSVGQIASGVASGGATDVQHTGLISSPTGFINQISSGAISAVQKAPGVVQGLAAAGVGSTPTGFITQLTSGPIAVTQRSPEVKQPMAVTLAKSVFDIVEPKVEKCAVSVWHKLNRIPLFPQVASVVVPTAAFFTEIYNETVATGAEKGYKVARLLPLVPTGKIAKVFSEGKSD</sequence>
<accession>A0ABR2RUI9</accession>
<dbReference type="Pfam" id="PF05755">
    <property type="entry name" value="REF"/>
    <property type="match status" value="3"/>
</dbReference>
<evidence type="ECO:0000313" key="2">
    <source>
        <dbReference type="EMBL" id="KAK9016562.1"/>
    </source>
</evidence>
<evidence type="ECO:0000313" key="3">
    <source>
        <dbReference type="Proteomes" id="UP001396334"/>
    </source>
</evidence>
<name>A0ABR2RUI9_9ROSI</name>
<dbReference type="Proteomes" id="UP001396334">
    <property type="component" value="Unassembled WGS sequence"/>
</dbReference>
<comment type="similarity">
    <text evidence="1">Belongs to the REF/SRPP family.</text>
</comment>